<feature type="region of interest" description="Disordered" evidence="6">
    <location>
        <begin position="1"/>
        <end position="47"/>
    </location>
</feature>
<dbReference type="AlphaFoldDB" id="A0A067TEC0"/>
<gene>
    <name evidence="7" type="ORF">GALMADRAFT_239404</name>
</gene>
<dbReference type="STRING" id="685588.A0A067TEC0"/>
<dbReference type="Pfam" id="PF09420">
    <property type="entry name" value="Nop16"/>
    <property type="match status" value="1"/>
</dbReference>
<feature type="compositionally biased region" description="Basic residues" evidence="6">
    <location>
        <begin position="1"/>
        <end position="29"/>
    </location>
</feature>
<dbReference type="PANTHER" id="PTHR13243">
    <property type="entry name" value="HSPC111 PROTEIN-RELATED"/>
    <property type="match status" value="1"/>
</dbReference>
<evidence type="ECO:0000313" key="8">
    <source>
        <dbReference type="Proteomes" id="UP000027222"/>
    </source>
</evidence>
<dbReference type="GO" id="GO:0042273">
    <property type="term" value="P:ribosomal large subunit biogenesis"/>
    <property type="evidence" value="ECO:0007669"/>
    <property type="project" value="TreeGrafter"/>
</dbReference>
<feature type="region of interest" description="Disordered" evidence="6">
    <location>
        <begin position="70"/>
        <end position="104"/>
    </location>
</feature>
<evidence type="ECO:0000256" key="5">
    <source>
        <dbReference type="ARBA" id="ARBA00023242"/>
    </source>
</evidence>
<dbReference type="EMBL" id="KL142370">
    <property type="protein sequence ID" value="KDR81461.1"/>
    <property type="molecule type" value="Genomic_DNA"/>
</dbReference>
<organism evidence="7 8">
    <name type="scientific">Galerina marginata (strain CBS 339.88)</name>
    <dbReference type="NCBI Taxonomy" id="685588"/>
    <lineage>
        <taxon>Eukaryota</taxon>
        <taxon>Fungi</taxon>
        <taxon>Dikarya</taxon>
        <taxon>Basidiomycota</taxon>
        <taxon>Agaricomycotina</taxon>
        <taxon>Agaricomycetes</taxon>
        <taxon>Agaricomycetidae</taxon>
        <taxon>Agaricales</taxon>
        <taxon>Agaricineae</taxon>
        <taxon>Strophariaceae</taxon>
        <taxon>Galerina</taxon>
    </lineage>
</organism>
<comment type="similarity">
    <text evidence="3">Belongs to the NOP16 family.</text>
</comment>
<dbReference type="Proteomes" id="UP000027222">
    <property type="component" value="Unassembled WGS sequence"/>
</dbReference>
<feature type="compositionally biased region" description="Polar residues" evidence="6">
    <location>
        <begin position="77"/>
        <end position="93"/>
    </location>
</feature>
<evidence type="ECO:0000256" key="6">
    <source>
        <dbReference type="SAM" id="MobiDB-lite"/>
    </source>
</evidence>
<keyword evidence="5" id="KW-0539">Nucleus</keyword>
<accession>A0A067TEC0</accession>
<name>A0A067TEC0_GALM3</name>
<keyword evidence="8" id="KW-1185">Reference proteome</keyword>
<reference evidence="8" key="1">
    <citation type="journal article" date="2014" name="Proc. Natl. Acad. Sci. U.S.A.">
        <title>Extensive sampling of basidiomycete genomes demonstrates inadequacy of the white-rot/brown-rot paradigm for wood decay fungi.</title>
        <authorList>
            <person name="Riley R."/>
            <person name="Salamov A.A."/>
            <person name="Brown D.W."/>
            <person name="Nagy L.G."/>
            <person name="Floudas D."/>
            <person name="Held B.W."/>
            <person name="Levasseur A."/>
            <person name="Lombard V."/>
            <person name="Morin E."/>
            <person name="Otillar R."/>
            <person name="Lindquist E.A."/>
            <person name="Sun H."/>
            <person name="LaButti K.M."/>
            <person name="Schmutz J."/>
            <person name="Jabbour D."/>
            <person name="Luo H."/>
            <person name="Baker S.E."/>
            <person name="Pisabarro A.G."/>
            <person name="Walton J.D."/>
            <person name="Blanchette R.A."/>
            <person name="Henrissat B."/>
            <person name="Martin F."/>
            <person name="Cullen D."/>
            <person name="Hibbett D.S."/>
            <person name="Grigoriev I.V."/>
        </authorList>
    </citation>
    <scope>NUCLEOTIDE SEQUENCE [LARGE SCALE GENOMIC DNA]</scope>
    <source>
        <strain evidence="8">CBS 339.88</strain>
    </source>
</reference>
<dbReference type="InterPro" id="IPR019002">
    <property type="entry name" value="Ribosome_biogenesis_Nop16"/>
</dbReference>
<evidence type="ECO:0000256" key="2">
    <source>
        <dbReference type="ARBA" id="ARBA00004604"/>
    </source>
</evidence>
<evidence type="ECO:0000256" key="1">
    <source>
        <dbReference type="ARBA" id="ARBA00002889"/>
    </source>
</evidence>
<evidence type="ECO:0000313" key="7">
    <source>
        <dbReference type="EMBL" id="KDR81461.1"/>
    </source>
</evidence>
<evidence type="ECO:0000256" key="3">
    <source>
        <dbReference type="ARBA" id="ARBA00008479"/>
    </source>
</evidence>
<evidence type="ECO:0000256" key="4">
    <source>
        <dbReference type="ARBA" id="ARBA00015522"/>
    </source>
</evidence>
<comment type="function">
    <text evidence="1">Involved in the biogenesis of the 60S ribosomal subunit.</text>
</comment>
<sequence length="246" mass="26834">MANPRQRRKARSSSHRPVSHSQHAKRNLKKTPPIRGPKALQDAWDKQKTVRQNYANLGLVVTLDPSAHGGVEKQLGRGSSVQPSQGQELSNSAPPHAGPLSGFGRIIRDGTGNVLGFELNEPTTQDLEKDLEVNDVDDLVSHMDQDVRRKWATNFSSGSSANFGPKDEQLVKDLEQVSASATGSTTLSIPISGIGSRHSSSGEMQYLQALVKKYGDNVDLMTRDLKLNPEQRTVGQLKRALRKAGL</sequence>
<proteinExistence type="inferred from homology"/>
<dbReference type="OrthoDB" id="285729at2759"/>
<dbReference type="PANTHER" id="PTHR13243:SF1">
    <property type="entry name" value="NUCLEOLAR PROTEIN 16"/>
    <property type="match status" value="1"/>
</dbReference>
<dbReference type="GO" id="GO:0005730">
    <property type="term" value="C:nucleolus"/>
    <property type="evidence" value="ECO:0007669"/>
    <property type="project" value="UniProtKB-SubCell"/>
</dbReference>
<comment type="subcellular location">
    <subcellularLocation>
        <location evidence="2">Nucleus</location>
        <location evidence="2">Nucleolus</location>
    </subcellularLocation>
</comment>
<protein>
    <recommendedName>
        <fullName evidence="4">Nucleolar protein 16</fullName>
    </recommendedName>
</protein>
<dbReference type="HOGENOM" id="CLU_078857_1_0_1"/>